<protein>
    <recommendedName>
        <fullName evidence="3">Response regulatory domain-containing protein</fullName>
    </recommendedName>
</protein>
<reference evidence="5" key="1">
    <citation type="journal article" date="2019" name="Int. J. Syst. Evol. Microbiol.">
        <title>The Global Catalogue of Microorganisms (GCM) 10K type strain sequencing project: providing services to taxonomists for standard genome sequencing and annotation.</title>
        <authorList>
            <consortium name="The Broad Institute Genomics Platform"/>
            <consortium name="The Broad Institute Genome Sequencing Center for Infectious Disease"/>
            <person name="Wu L."/>
            <person name="Ma J."/>
        </authorList>
    </citation>
    <scope>NUCLEOTIDE SEQUENCE [LARGE SCALE GENOMIC DNA]</scope>
    <source>
        <strain evidence="5">JCM 14370</strain>
    </source>
</reference>
<evidence type="ECO:0000256" key="1">
    <source>
        <dbReference type="ARBA" id="ARBA00022553"/>
    </source>
</evidence>
<feature type="domain" description="Response regulatory" evidence="3">
    <location>
        <begin position="7"/>
        <end position="122"/>
    </location>
</feature>
<dbReference type="Pfam" id="PF00072">
    <property type="entry name" value="Response_reg"/>
    <property type="match status" value="1"/>
</dbReference>
<dbReference type="InterPro" id="IPR011006">
    <property type="entry name" value="CheY-like_superfamily"/>
</dbReference>
<dbReference type="InterPro" id="IPR050595">
    <property type="entry name" value="Bact_response_regulator"/>
</dbReference>
<evidence type="ECO:0000256" key="2">
    <source>
        <dbReference type="PROSITE-ProRule" id="PRU00169"/>
    </source>
</evidence>
<dbReference type="SUPFAM" id="SSF52172">
    <property type="entry name" value="CheY-like"/>
    <property type="match status" value="1"/>
</dbReference>
<proteinExistence type="predicted"/>
<dbReference type="RefSeq" id="WP_189007957.1">
    <property type="nucleotide sequence ID" value="NZ_BMOD01000033.1"/>
</dbReference>
<evidence type="ECO:0000259" key="3">
    <source>
        <dbReference type="PROSITE" id="PS50110"/>
    </source>
</evidence>
<dbReference type="PANTHER" id="PTHR44591:SF3">
    <property type="entry name" value="RESPONSE REGULATORY DOMAIN-CONTAINING PROTEIN"/>
    <property type="match status" value="1"/>
</dbReference>
<dbReference type="EMBL" id="BMOD01000033">
    <property type="protein sequence ID" value="GGJ55495.1"/>
    <property type="molecule type" value="Genomic_DNA"/>
</dbReference>
<dbReference type="Gene3D" id="3.40.50.2300">
    <property type="match status" value="1"/>
</dbReference>
<dbReference type="PANTHER" id="PTHR44591">
    <property type="entry name" value="STRESS RESPONSE REGULATOR PROTEIN 1"/>
    <property type="match status" value="1"/>
</dbReference>
<organism evidence="4 5">
    <name type="scientific">Deinococcus roseus</name>
    <dbReference type="NCBI Taxonomy" id="392414"/>
    <lineage>
        <taxon>Bacteria</taxon>
        <taxon>Thermotogati</taxon>
        <taxon>Deinococcota</taxon>
        <taxon>Deinococci</taxon>
        <taxon>Deinococcales</taxon>
        <taxon>Deinococcaceae</taxon>
        <taxon>Deinococcus</taxon>
    </lineage>
</organism>
<dbReference type="Proteomes" id="UP000632222">
    <property type="component" value="Unassembled WGS sequence"/>
</dbReference>
<comment type="caution">
    <text evidence="4">The sequence shown here is derived from an EMBL/GenBank/DDBJ whole genome shotgun (WGS) entry which is preliminary data.</text>
</comment>
<gene>
    <name evidence="4" type="ORF">GCM10008938_47070</name>
</gene>
<keyword evidence="5" id="KW-1185">Reference proteome</keyword>
<feature type="modified residue" description="4-aspartylphosphate" evidence="2">
    <location>
        <position position="57"/>
    </location>
</feature>
<keyword evidence="1 2" id="KW-0597">Phosphoprotein</keyword>
<sequence>MTTEEPRVLVVEDDTTVRRMLVRFLKLNHFQVLEASDFEAALQVIEQHCDFELVLLDVNFPGGGGQKLLPILKEKCGTAKVVIVSAVEEAQVMFDLLAGGASDFIPKPFDITRLLEKVETLLAPKPED</sequence>
<dbReference type="InterPro" id="IPR001789">
    <property type="entry name" value="Sig_transdc_resp-reg_receiver"/>
</dbReference>
<dbReference type="SMART" id="SM00448">
    <property type="entry name" value="REC"/>
    <property type="match status" value="1"/>
</dbReference>
<accession>A0ABQ2DEU0</accession>
<name>A0ABQ2DEU0_9DEIO</name>
<evidence type="ECO:0000313" key="4">
    <source>
        <dbReference type="EMBL" id="GGJ55495.1"/>
    </source>
</evidence>
<evidence type="ECO:0000313" key="5">
    <source>
        <dbReference type="Proteomes" id="UP000632222"/>
    </source>
</evidence>
<dbReference type="PROSITE" id="PS50110">
    <property type="entry name" value="RESPONSE_REGULATORY"/>
    <property type="match status" value="1"/>
</dbReference>